<proteinExistence type="predicted"/>
<dbReference type="EMBL" id="PVMZ01000016">
    <property type="protein sequence ID" value="PRX17290.1"/>
    <property type="molecule type" value="Genomic_DNA"/>
</dbReference>
<dbReference type="Pfam" id="PF06841">
    <property type="entry name" value="Phage_T4_gp19"/>
    <property type="match status" value="1"/>
</dbReference>
<dbReference type="RefSeq" id="WP_106325379.1">
    <property type="nucleotide sequence ID" value="NZ_BOMO01000149.1"/>
</dbReference>
<evidence type="ECO:0000313" key="2">
    <source>
        <dbReference type="Proteomes" id="UP000239415"/>
    </source>
</evidence>
<dbReference type="AlphaFoldDB" id="A0A2T0K3T5"/>
<dbReference type="GO" id="GO:0005198">
    <property type="term" value="F:structural molecule activity"/>
    <property type="evidence" value="ECO:0007669"/>
    <property type="project" value="InterPro"/>
</dbReference>
<sequence length="142" mass="16138">MTYPLTNFRYLVEIDGLTEARFSQVSGFGSQMEVLEYREGGLPAAVMKLPGRISYPDITLRWGVSDSEQTRFLYTWHQQAINGTVVRRNGSIVLLGENGMERLRYNFFLAWPSRFQHAALDGKGSDVAIDEMVLSCERLEPV</sequence>
<reference evidence="1 2" key="1">
    <citation type="submission" date="2018-03" db="EMBL/GenBank/DDBJ databases">
        <title>Genomic Encyclopedia of Archaeal and Bacterial Type Strains, Phase II (KMG-II): from individual species to whole genera.</title>
        <authorList>
            <person name="Goeker M."/>
        </authorList>
    </citation>
    <scope>NUCLEOTIDE SEQUENCE [LARGE SCALE GENOMIC DNA]</scope>
    <source>
        <strain evidence="1 2">DSM 43146</strain>
    </source>
</reference>
<organism evidence="1 2">
    <name type="scientific">Actinoplanes italicus</name>
    <dbReference type="NCBI Taxonomy" id="113567"/>
    <lineage>
        <taxon>Bacteria</taxon>
        <taxon>Bacillati</taxon>
        <taxon>Actinomycetota</taxon>
        <taxon>Actinomycetes</taxon>
        <taxon>Micromonosporales</taxon>
        <taxon>Micromonosporaceae</taxon>
        <taxon>Actinoplanes</taxon>
    </lineage>
</organism>
<dbReference type="InterPro" id="IPR010667">
    <property type="entry name" value="Phage_T4_Gp19"/>
</dbReference>
<comment type="caution">
    <text evidence="1">The sequence shown here is derived from an EMBL/GenBank/DDBJ whole genome shotgun (WGS) entry which is preliminary data.</text>
</comment>
<dbReference type="InterPro" id="IPR011747">
    <property type="entry name" value="CHP02241"/>
</dbReference>
<dbReference type="PANTHER" id="PTHR38009">
    <property type="entry name" value="CONSERVED HYPOTHETICAL PHAGE TAIL PROTEIN"/>
    <property type="match status" value="1"/>
</dbReference>
<gene>
    <name evidence="1" type="ORF">CLV67_11666</name>
</gene>
<evidence type="ECO:0000313" key="1">
    <source>
        <dbReference type="EMBL" id="PRX17290.1"/>
    </source>
</evidence>
<name>A0A2T0K3T5_9ACTN</name>
<dbReference type="PANTHER" id="PTHR38009:SF1">
    <property type="entry name" value="CONSERVED HYPOTHETICAL PHAGE TAIL PROTEIN"/>
    <property type="match status" value="1"/>
</dbReference>
<dbReference type="OrthoDB" id="9790161at2"/>
<accession>A0A2T0K3T5</accession>
<dbReference type="Proteomes" id="UP000239415">
    <property type="component" value="Unassembled WGS sequence"/>
</dbReference>
<keyword evidence="2" id="KW-1185">Reference proteome</keyword>
<protein>
    <submittedName>
        <fullName evidence="1">Phage tail-like protein</fullName>
    </submittedName>
</protein>
<dbReference type="NCBIfam" id="TIGR02241">
    <property type="entry name" value="conserved hypothetical phage tail region protein"/>
    <property type="match status" value="1"/>
</dbReference>